<dbReference type="Proteomes" id="UP001140206">
    <property type="component" value="Chromosome 3"/>
</dbReference>
<dbReference type="Pfam" id="PF12937">
    <property type="entry name" value="F-box-like"/>
    <property type="match status" value="1"/>
</dbReference>
<organism evidence="3 4">
    <name type="scientific">Rhynchospora pubera</name>
    <dbReference type="NCBI Taxonomy" id="906938"/>
    <lineage>
        <taxon>Eukaryota</taxon>
        <taxon>Viridiplantae</taxon>
        <taxon>Streptophyta</taxon>
        <taxon>Embryophyta</taxon>
        <taxon>Tracheophyta</taxon>
        <taxon>Spermatophyta</taxon>
        <taxon>Magnoliopsida</taxon>
        <taxon>Liliopsida</taxon>
        <taxon>Poales</taxon>
        <taxon>Cyperaceae</taxon>
        <taxon>Cyperoideae</taxon>
        <taxon>Rhynchosporeae</taxon>
        <taxon>Rhynchospora</taxon>
    </lineage>
</organism>
<evidence type="ECO:0000313" key="4">
    <source>
        <dbReference type="Proteomes" id="UP001140206"/>
    </source>
</evidence>
<sequence>MASVPNPKRRRCLCPTSDSDSDASLQMDRSLQSTLARATADPSIATSVGLSLERILDSIPLQSDKDTLVQGAINLASSLLQAAIRSARRFATSHNSSVWPLPNDLTINVFSRLDTQSLCFAAASCMLFRRCASDPSCYANIDLTSCADLVTDPVVSTMIQRAGKHLLSIKLGSLSQNESILENSSLTVSCLAALKSDGGATGLLLQKLHLYNLKVGSNSLCSMLSACKSLSELEIVGINCWFVHILRTIFEHCRSIEHICLDTSRFYMPIGSLAELSVDELIKNCPLLSSLALRCRIGDDLLSAIVKEARGLKSLDLSGSSSFSGIFLRDLGNGGSANSLETLILRDCMHLRAKEVSRFLSAICYGDWKSLRYVDISNKKGLLVPRGPSGLRTRCAMEVSQVLRERPEIQLMADYPPIRCFDGDCSNLPSSSSSDSGLSSSDDETSSSLPGSDNETNTSSDNETNSSSDDGTNSLSVVWQWWPFVVNPVPPASEAKSELLKEACHI</sequence>
<name>A0AAV8E4T7_9POAL</name>
<dbReference type="PANTHER" id="PTHR16134:SF73">
    <property type="entry name" value="F-BOX DOMAIN-CONTAINING PROTEIN"/>
    <property type="match status" value="1"/>
</dbReference>
<dbReference type="AlphaFoldDB" id="A0AAV8E4T7"/>
<dbReference type="Gene3D" id="3.80.10.10">
    <property type="entry name" value="Ribonuclease Inhibitor"/>
    <property type="match status" value="2"/>
</dbReference>
<protein>
    <submittedName>
        <fullName evidence="3">F-box/RNI-like superfamily protein</fullName>
    </submittedName>
</protein>
<evidence type="ECO:0000313" key="3">
    <source>
        <dbReference type="EMBL" id="KAJ4776137.1"/>
    </source>
</evidence>
<dbReference type="SUPFAM" id="SSF52047">
    <property type="entry name" value="RNI-like"/>
    <property type="match status" value="1"/>
</dbReference>
<dbReference type="PANTHER" id="PTHR16134">
    <property type="entry name" value="F-BOX/TPR REPEAT PROTEIN POF3"/>
    <property type="match status" value="1"/>
</dbReference>
<feature type="region of interest" description="Disordered" evidence="1">
    <location>
        <begin position="429"/>
        <end position="472"/>
    </location>
</feature>
<reference evidence="3" key="1">
    <citation type="submission" date="2022-08" db="EMBL/GenBank/DDBJ databases">
        <authorList>
            <person name="Marques A."/>
        </authorList>
    </citation>
    <scope>NUCLEOTIDE SEQUENCE</scope>
    <source>
        <strain evidence="3">RhyPub2mFocal</strain>
        <tissue evidence="3">Leaves</tissue>
    </source>
</reference>
<dbReference type="InterPro" id="IPR032675">
    <property type="entry name" value="LRR_dom_sf"/>
</dbReference>
<dbReference type="GO" id="GO:0019005">
    <property type="term" value="C:SCF ubiquitin ligase complex"/>
    <property type="evidence" value="ECO:0007669"/>
    <property type="project" value="TreeGrafter"/>
</dbReference>
<feature type="region of interest" description="Disordered" evidence="1">
    <location>
        <begin position="1"/>
        <end position="24"/>
    </location>
</feature>
<dbReference type="EMBL" id="JAMFTS010000003">
    <property type="protein sequence ID" value="KAJ4776137.1"/>
    <property type="molecule type" value="Genomic_DNA"/>
</dbReference>
<comment type="caution">
    <text evidence="3">The sequence shown here is derived from an EMBL/GenBank/DDBJ whole genome shotgun (WGS) entry which is preliminary data.</text>
</comment>
<feature type="domain" description="F-box" evidence="2">
    <location>
        <begin position="101"/>
        <end position="143"/>
    </location>
</feature>
<proteinExistence type="predicted"/>
<accession>A0AAV8E4T7</accession>
<evidence type="ECO:0000256" key="1">
    <source>
        <dbReference type="SAM" id="MobiDB-lite"/>
    </source>
</evidence>
<keyword evidence="4" id="KW-1185">Reference proteome</keyword>
<dbReference type="SUPFAM" id="SSF81383">
    <property type="entry name" value="F-box domain"/>
    <property type="match status" value="1"/>
</dbReference>
<gene>
    <name evidence="3" type="ORF">LUZ62_060394</name>
</gene>
<evidence type="ECO:0000259" key="2">
    <source>
        <dbReference type="Pfam" id="PF12937"/>
    </source>
</evidence>
<dbReference type="InterPro" id="IPR001810">
    <property type="entry name" value="F-box_dom"/>
</dbReference>
<dbReference type="GO" id="GO:0031146">
    <property type="term" value="P:SCF-dependent proteasomal ubiquitin-dependent protein catabolic process"/>
    <property type="evidence" value="ECO:0007669"/>
    <property type="project" value="TreeGrafter"/>
</dbReference>
<dbReference type="InterPro" id="IPR036047">
    <property type="entry name" value="F-box-like_dom_sf"/>
</dbReference>